<evidence type="ECO:0000256" key="3">
    <source>
        <dbReference type="ARBA" id="ARBA00022729"/>
    </source>
</evidence>
<dbReference type="PANTHER" id="PTHR30085">
    <property type="entry name" value="AMINO ACID ABC TRANSPORTER PERMEASE"/>
    <property type="match status" value="1"/>
</dbReference>
<dbReference type="SUPFAM" id="SSF53850">
    <property type="entry name" value="Periplasmic binding protein-like II"/>
    <property type="match status" value="1"/>
</dbReference>
<evidence type="ECO:0000256" key="5">
    <source>
        <dbReference type="SAM" id="SignalP"/>
    </source>
</evidence>
<dbReference type="CDD" id="cd13690">
    <property type="entry name" value="PBP2_GluB"/>
    <property type="match status" value="1"/>
</dbReference>
<evidence type="ECO:0000256" key="1">
    <source>
        <dbReference type="ARBA" id="ARBA00010333"/>
    </source>
</evidence>
<gene>
    <name evidence="7" type="ORF">QQX09_07380</name>
</gene>
<proteinExistence type="inferred from homology"/>
<dbReference type="SMART" id="SM00062">
    <property type="entry name" value="PBPb"/>
    <property type="match status" value="1"/>
</dbReference>
<dbReference type="EMBL" id="JAUHPW010000005">
    <property type="protein sequence ID" value="MDN4475673.1"/>
    <property type="molecule type" value="Genomic_DNA"/>
</dbReference>
<dbReference type="PANTHER" id="PTHR30085:SF6">
    <property type="entry name" value="ABC TRANSPORTER GLUTAMINE-BINDING PROTEIN GLNH"/>
    <property type="match status" value="1"/>
</dbReference>
<evidence type="ECO:0000259" key="6">
    <source>
        <dbReference type="SMART" id="SM00062"/>
    </source>
</evidence>
<dbReference type="Proteomes" id="UP001172728">
    <property type="component" value="Unassembled WGS sequence"/>
</dbReference>
<comment type="similarity">
    <text evidence="1 4">Belongs to the bacterial solute-binding protein 3 family.</text>
</comment>
<evidence type="ECO:0000313" key="8">
    <source>
        <dbReference type="Proteomes" id="UP001172728"/>
    </source>
</evidence>
<dbReference type="InterPro" id="IPR051455">
    <property type="entry name" value="Bact_solute-bind_prot3"/>
</dbReference>
<feature type="chain" id="PRO_5045723252" evidence="5">
    <location>
        <begin position="22"/>
        <end position="299"/>
    </location>
</feature>
<evidence type="ECO:0000256" key="2">
    <source>
        <dbReference type="ARBA" id="ARBA00022448"/>
    </source>
</evidence>
<keyword evidence="8" id="KW-1185">Reference proteome</keyword>
<feature type="signal peptide" evidence="5">
    <location>
        <begin position="1"/>
        <end position="21"/>
    </location>
</feature>
<keyword evidence="2" id="KW-0813">Transport</keyword>
<protein>
    <submittedName>
        <fullName evidence="7">Glutamate ABC transporter substrate-binding protein</fullName>
    </submittedName>
</protein>
<dbReference type="InterPro" id="IPR001638">
    <property type="entry name" value="Solute-binding_3/MltF_N"/>
</dbReference>
<reference evidence="7" key="1">
    <citation type="submission" date="2023-06" db="EMBL/GenBank/DDBJ databases">
        <title>Sysu t00192.</title>
        <authorList>
            <person name="Gao L."/>
            <person name="Fang B.-Z."/>
            <person name="Li W.-J."/>
        </authorList>
    </citation>
    <scope>NUCLEOTIDE SEQUENCE</scope>
    <source>
        <strain evidence="7">SYSU T00192</strain>
    </source>
</reference>
<dbReference type="Pfam" id="PF00497">
    <property type="entry name" value="SBP_bac_3"/>
    <property type="match status" value="1"/>
</dbReference>
<organism evidence="7 8">
    <name type="scientific">Demequina litoralis</name>
    <dbReference type="NCBI Taxonomy" id="3051660"/>
    <lineage>
        <taxon>Bacteria</taxon>
        <taxon>Bacillati</taxon>
        <taxon>Actinomycetota</taxon>
        <taxon>Actinomycetes</taxon>
        <taxon>Micrococcales</taxon>
        <taxon>Demequinaceae</taxon>
        <taxon>Demequina</taxon>
    </lineage>
</organism>
<comment type="caution">
    <text evidence="7">The sequence shown here is derived from an EMBL/GenBank/DDBJ whole genome shotgun (WGS) entry which is preliminary data.</text>
</comment>
<dbReference type="PROSITE" id="PS51257">
    <property type="entry name" value="PROKAR_LIPOPROTEIN"/>
    <property type="match status" value="1"/>
</dbReference>
<dbReference type="PROSITE" id="PS01039">
    <property type="entry name" value="SBP_BACTERIAL_3"/>
    <property type="match status" value="1"/>
</dbReference>
<name>A0ABT8G963_9MICO</name>
<sequence length="299" mass="31763">MMIRRKAAVAALGVAAAALLAACSSDSGSESDESGSMGADDAMSAGDFAEGSTMAALADAGAITIGTKFDQPLFGLLAPSGDPEGFDVEIGKIIASELGIDEDGIEWVETVSANREPFIEDGTVDIVVATYTINDERKELVSFAGPYYNAGQALMVSVDNEDIMSPDDLAGKNVCSVEGSTPAANIADNYPDAELSLFAAYTDCLEPLRNGQVDVVTTDNVILAGYVAEYPDDFKVVGEPFTEEPYGIGLAHDDDEFRDWINDVLEEIFEDGRWLEAWNATAGTVLPEPDVPTVDRYEN</sequence>
<evidence type="ECO:0000313" key="7">
    <source>
        <dbReference type="EMBL" id="MDN4475673.1"/>
    </source>
</evidence>
<dbReference type="Gene3D" id="3.40.190.10">
    <property type="entry name" value="Periplasmic binding protein-like II"/>
    <property type="match status" value="2"/>
</dbReference>
<keyword evidence="3 5" id="KW-0732">Signal</keyword>
<dbReference type="InterPro" id="IPR018313">
    <property type="entry name" value="SBP_3_CS"/>
</dbReference>
<evidence type="ECO:0000256" key="4">
    <source>
        <dbReference type="RuleBase" id="RU003744"/>
    </source>
</evidence>
<accession>A0ABT8G963</accession>
<feature type="domain" description="Solute-binding protein family 3/N-terminal" evidence="6">
    <location>
        <begin position="62"/>
        <end position="277"/>
    </location>
</feature>